<protein>
    <submittedName>
        <fullName evidence="1">Uncharacterized protein</fullName>
    </submittedName>
</protein>
<accession>A0A7J6E8W2</accession>
<name>A0A7J6E8W2_CANSA</name>
<dbReference type="EMBL" id="JAATIQ010000473">
    <property type="protein sequence ID" value="KAF4354714.1"/>
    <property type="molecule type" value="Genomic_DNA"/>
</dbReference>
<organism evidence="1 2">
    <name type="scientific">Cannabis sativa</name>
    <name type="common">Hemp</name>
    <name type="synonym">Marijuana</name>
    <dbReference type="NCBI Taxonomy" id="3483"/>
    <lineage>
        <taxon>Eukaryota</taxon>
        <taxon>Viridiplantae</taxon>
        <taxon>Streptophyta</taxon>
        <taxon>Embryophyta</taxon>
        <taxon>Tracheophyta</taxon>
        <taxon>Spermatophyta</taxon>
        <taxon>Magnoliopsida</taxon>
        <taxon>eudicotyledons</taxon>
        <taxon>Gunneridae</taxon>
        <taxon>Pentapetalae</taxon>
        <taxon>rosids</taxon>
        <taxon>fabids</taxon>
        <taxon>Rosales</taxon>
        <taxon>Cannabaceae</taxon>
        <taxon>Cannabis</taxon>
    </lineage>
</organism>
<evidence type="ECO:0000313" key="1">
    <source>
        <dbReference type="EMBL" id="KAF4354714.1"/>
    </source>
</evidence>
<gene>
    <name evidence="1" type="ORF">G4B88_029558</name>
</gene>
<dbReference type="InterPro" id="IPR019651">
    <property type="entry name" value="Glutamate_DH_NAD-spec"/>
</dbReference>
<comment type="caution">
    <text evidence="1">The sequence shown here is derived from an EMBL/GenBank/DDBJ whole genome shotgun (WGS) entry which is preliminary data.</text>
</comment>
<evidence type="ECO:0000313" key="2">
    <source>
        <dbReference type="Proteomes" id="UP000583929"/>
    </source>
</evidence>
<dbReference type="Proteomes" id="UP000583929">
    <property type="component" value="Unassembled WGS sequence"/>
</dbReference>
<dbReference type="Pfam" id="PF10712">
    <property type="entry name" value="NAD-GH"/>
    <property type="match status" value="1"/>
</dbReference>
<dbReference type="AlphaFoldDB" id="A0A7J6E8W2"/>
<keyword evidence="2" id="KW-1185">Reference proteome</keyword>
<proteinExistence type="predicted"/>
<reference evidence="1 2" key="1">
    <citation type="journal article" date="2020" name="bioRxiv">
        <title>Sequence and annotation of 42 cannabis genomes reveals extensive copy number variation in cannabinoid synthesis and pathogen resistance genes.</title>
        <authorList>
            <person name="Mckernan K.J."/>
            <person name="Helbert Y."/>
            <person name="Kane L.T."/>
            <person name="Ebling H."/>
            <person name="Zhang L."/>
            <person name="Liu B."/>
            <person name="Eaton Z."/>
            <person name="Mclaughlin S."/>
            <person name="Kingan S."/>
            <person name="Baybayan P."/>
            <person name="Concepcion G."/>
            <person name="Jordan M."/>
            <person name="Riva A."/>
            <person name="Barbazuk W."/>
            <person name="Harkins T."/>
        </authorList>
    </citation>
    <scope>NUCLEOTIDE SEQUENCE [LARGE SCALE GENOMIC DNA]</scope>
    <source>
        <strain evidence="2">cv. Jamaican Lion 4</strain>
        <tissue evidence="1">Leaf</tissue>
    </source>
</reference>
<sequence>MVGIVEFLGIKTAITPTVVSIPRLKERKNPLCSLTCHSQPSQSSGIATNIFLVLSIKLCHKVIHKPVIKIFTPELSISNSSLNLKDSIFNCEKRNIKCATTKIENQNVLFTG</sequence>